<proteinExistence type="predicted"/>
<dbReference type="OrthoDB" id="63514at2759"/>
<dbReference type="PANTHER" id="PTHR12393">
    <property type="entry name" value="SPHINGOMYELIN PHOSPHODIESTERASE RELATED"/>
    <property type="match status" value="1"/>
</dbReference>
<sequence length="680" mass="70689">MAVIPGLPNELSERIAAFLPHNVVPLALRLTSKAAATYFSCPAAKTVHLSHPCPPAEFAARWGTPGAAHRFPLAQRRQLVWLTAATGDVANLAVAVAASGVQLNVKAMEAAAAAGQLEACRWLLAQGCPLYGGYLRCSLAAAAARGRTQVCAWLLAHGPWTRAWVEAAVWAALRGGHLGTMRLLRGAQAALDNTPRPVPGLWVEVEVEGAAGAGADAAGAALTGWTVDMSAAPASGGAAADELFEVAAPRPDGGSGGGGRESGGGAGPWRPEAGLAPLVAAAAEGCELRTLVAFWQRWEAEAERQRAAQEAGQLDEQDPRRLDEQERLDELVREEALAAAAGSPTQDWLAKVEFLEARGCPRTSASAEKAAQQRDALARLRALQARGYRRVPGGVGGIGRGRERASGSVFGSTVCSAAAGAGNTEALEWLLAPAGEGGAGGGGARADAYAARDAAANGHRSCLEVLVRSRARMRGGLVVRAAARAGRLDLVEWILDHLPGGVALDADVLATAAHSGSVPLLQALRARGCPWDHHAWAAAADSGSVPALEWLREGGCPVKAEEPLFRSACAGDWVALSALVRLGLPLQRCTGLLRRLVCLDPLGEAPRVPVLEWLARAGAGFAAEAVAEAAREWWTEGGPVLEWAEEQARRRREQGRGRGGAQPAVEEQQPGEAAGEGDRS</sequence>
<feature type="region of interest" description="Disordered" evidence="1">
    <location>
        <begin position="645"/>
        <end position="680"/>
    </location>
</feature>
<evidence type="ECO:0000256" key="1">
    <source>
        <dbReference type="SAM" id="MobiDB-lite"/>
    </source>
</evidence>
<evidence type="ECO:0000313" key="3">
    <source>
        <dbReference type="Proteomes" id="UP000612055"/>
    </source>
</evidence>
<dbReference type="AlphaFoldDB" id="A0A835XKM0"/>
<dbReference type="GO" id="GO:0030149">
    <property type="term" value="P:sphingolipid catabolic process"/>
    <property type="evidence" value="ECO:0007669"/>
    <property type="project" value="TreeGrafter"/>
</dbReference>
<dbReference type="Gene3D" id="1.25.40.20">
    <property type="entry name" value="Ankyrin repeat-containing domain"/>
    <property type="match status" value="2"/>
</dbReference>
<name>A0A835XKM0_9CHLO</name>
<dbReference type="GO" id="GO:0004620">
    <property type="term" value="F:phospholipase activity"/>
    <property type="evidence" value="ECO:0007669"/>
    <property type="project" value="TreeGrafter"/>
</dbReference>
<dbReference type="GO" id="GO:0046513">
    <property type="term" value="P:ceramide biosynthetic process"/>
    <property type="evidence" value="ECO:0007669"/>
    <property type="project" value="TreeGrafter"/>
</dbReference>
<dbReference type="InterPro" id="IPR036770">
    <property type="entry name" value="Ankyrin_rpt-contain_sf"/>
</dbReference>
<dbReference type="SUPFAM" id="SSF48403">
    <property type="entry name" value="Ankyrin repeat"/>
    <property type="match status" value="1"/>
</dbReference>
<dbReference type="EMBL" id="JAEHOE010000139">
    <property type="protein sequence ID" value="KAG2484942.1"/>
    <property type="molecule type" value="Genomic_DNA"/>
</dbReference>
<feature type="compositionally biased region" description="Gly residues" evidence="1">
    <location>
        <begin position="253"/>
        <end position="267"/>
    </location>
</feature>
<evidence type="ECO:0000313" key="2">
    <source>
        <dbReference type="EMBL" id="KAG2484942.1"/>
    </source>
</evidence>
<dbReference type="GO" id="GO:0005783">
    <property type="term" value="C:endoplasmic reticulum"/>
    <property type="evidence" value="ECO:0007669"/>
    <property type="project" value="TreeGrafter"/>
</dbReference>
<protein>
    <submittedName>
        <fullName evidence="2">Uncharacterized protein</fullName>
    </submittedName>
</protein>
<dbReference type="GO" id="GO:0016020">
    <property type="term" value="C:membrane"/>
    <property type="evidence" value="ECO:0007669"/>
    <property type="project" value="TreeGrafter"/>
</dbReference>
<dbReference type="PANTHER" id="PTHR12393:SF6">
    <property type="entry name" value="SPHINGOMYELIN PHOSPHODIESTERASE 2"/>
    <property type="match status" value="1"/>
</dbReference>
<dbReference type="Proteomes" id="UP000612055">
    <property type="component" value="Unassembled WGS sequence"/>
</dbReference>
<dbReference type="GO" id="GO:0071944">
    <property type="term" value="C:cell periphery"/>
    <property type="evidence" value="ECO:0007669"/>
    <property type="project" value="TreeGrafter"/>
</dbReference>
<feature type="compositionally biased region" description="Low complexity" evidence="1">
    <location>
        <begin position="661"/>
        <end position="673"/>
    </location>
</feature>
<accession>A0A835XKM0</accession>
<keyword evidence="3" id="KW-1185">Reference proteome</keyword>
<comment type="caution">
    <text evidence="2">The sequence shown here is derived from an EMBL/GenBank/DDBJ whole genome shotgun (WGS) entry which is preliminary data.</text>
</comment>
<gene>
    <name evidence="2" type="ORF">HYH03_016328</name>
</gene>
<organism evidence="2 3">
    <name type="scientific">Edaphochlamys debaryana</name>
    <dbReference type="NCBI Taxonomy" id="47281"/>
    <lineage>
        <taxon>Eukaryota</taxon>
        <taxon>Viridiplantae</taxon>
        <taxon>Chlorophyta</taxon>
        <taxon>core chlorophytes</taxon>
        <taxon>Chlorophyceae</taxon>
        <taxon>CS clade</taxon>
        <taxon>Chlamydomonadales</taxon>
        <taxon>Chlamydomonadales incertae sedis</taxon>
        <taxon>Edaphochlamys</taxon>
    </lineage>
</organism>
<reference evidence="2" key="1">
    <citation type="journal article" date="2020" name="bioRxiv">
        <title>Comparative genomics of Chlamydomonas.</title>
        <authorList>
            <person name="Craig R.J."/>
            <person name="Hasan A.R."/>
            <person name="Ness R.W."/>
            <person name="Keightley P.D."/>
        </authorList>
    </citation>
    <scope>NUCLEOTIDE SEQUENCE</scope>
    <source>
        <strain evidence="2">CCAP 11/70</strain>
    </source>
</reference>
<feature type="region of interest" description="Disordered" evidence="1">
    <location>
        <begin position="248"/>
        <end position="271"/>
    </location>
</feature>